<organism evidence="2 3">
    <name type="scientific">Myceligenerans crystallogenes</name>
    <dbReference type="NCBI Taxonomy" id="316335"/>
    <lineage>
        <taxon>Bacteria</taxon>
        <taxon>Bacillati</taxon>
        <taxon>Actinomycetota</taxon>
        <taxon>Actinomycetes</taxon>
        <taxon>Micrococcales</taxon>
        <taxon>Promicromonosporaceae</taxon>
        <taxon>Myceligenerans</taxon>
    </lineage>
</organism>
<feature type="transmembrane region" description="Helical" evidence="1">
    <location>
        <begin position="111"/>
        <end position="135"/>
    </location>
</feature>
<dbReference type="Pfam" id="PF06772">
    <property type="entry name" value="LtrA"/>
    <property type="match status" value="1"/>
</dbReference>
<proteinExistence type="predicted"/>
<comment type="caution">
    <text evidence="2">The sequence shown here is derived from an EMBL/GenBank/DDBJ whole genome shotgun (WGS) entry which is preliminary data.</text>
</comment>
<feature type="transmembrane region" description="Helical" evidence="1">
    <location>
        <begin position="85"/>
        <end position="105"/>
    </location>
</feature>
<feature type="transmembrane region" description="Helical" evidence="1">
    <location>
        <begin position="235"/>
        <end position="256"/>
    </location>
</feature>
<gene>
    <name evidence="2" type="ORF">GCM10009751_13700</name>
</gene>
<reference evidence="2 3" key="1">
    <citation type="journal article" date="2019" name="Int. J. Syst. Evol. Microbiol.">
        <title>The Global Catalogue of Microorganisms (GCM) 10K type strain sequencing project: providing services to taxonomists for standard genome sequencing and annotation.</title>
        <authorList>
            <consortium name="The Broad Institute Genomics Platform"/>
            <consortium name="The Broad Institute Genome Sequencing Center for Infectious Disease"/>
            <person name="Wu L."/>
            <person name="Ma J."/>
        </authorList>
    </citation>
    <scope>NUCLEOTIDE SEQUENCE [LARGE SCALE GENOMIC DNA]</scope>
    <source>
        <strain evidence="2 3">JCM 14326</strain>
    </source>
</reference>
<evidence type="ECO:0000313" key="3">
    <source>
        <dbReference type="Proteomes" id="UP001501094"/>
    </source>
</evidence>
<accession>A0ABN2N8G1</accession>
<dbReference type="PANTHER" id="PTHR36840:SF1">
    <property type="entry name" value="BLL5714 PROTEIN"/>
    <property type="match status" value="1"/>
</dbReference>
<feature type="transmembrane region" description="Helical" evidence="1">
    <location>
        <begin position="367"/>
        <end position="387"/>
    </location>
</feature>
<dbReference type="InterPro" id="IPR010640">
    <property type="entry name" value="Low_temperature_requirement_A"/>
</dbReference>
<evidence type="ECO:0000256" key="1">
    <source>
        <dbReference type="SAM" id="Phobius"/>
    </source>
</evidence>
<feature type="transmembrane region" description="Helical" evidence="1">
    <location>
        <begin position="313"/>
        <end position="336"/>
    </location>
</feature>
<protein>
    <submittedName>
        <fullName evidence="2">Low temperature requirement protein A</fullName>
    </submittedName>
</protein>
<dbReference type="Proteomes" id="UP001501094">
    <property type="component" value="Unassembled WGS sequence"/>
</dbReference>
<dbReference type="RefSeq" id="WP_344100914.1">
    <property type="nucleotide sequence ID" value="NZ_BAAANL010000002.1"/>
</dbReference>
<dbReference type="PANTHER" id="PTHR36840">
    <property type="entry name" value="BLL5714 PROTEIN"/>
    <property type="match status" value="1"/>
</dbReference>
<keyword evidence="3" id="KW-1185">Reference proteome</keyword>
<dbReference type="EMBL" id="BAAANL010000002">
    <property type="protein sequence ID" value="GAA1857546.1"/>
    <property type="molecule type" value="Genomic_DNA"/>
</dbReference>
<feature type="transmembrane region" description="Helical" evidence="1">
    <location>
        <begin position="147"/>
        <end position="168"/>
    </location>
</feature>
<sequence>MNLTSRPLASLVTPSRAGDRVTTLELFFDLVFVFAFTQVTGLMAHGETPASVLQGLLVLSLLWWAWCCFTWLANQARANRGMLQGAFVVAMVAMFLATLAIPEAYHDLPGGLYAPGVLVFCYAVVRIAHLAAYYVAAGDDAALRRQVLLTLVTSVLPTVALLATGAVLGGDPQLWIWLAAVLYDFAAIFLGTRGGGWVVNSPEHFAERHGLVTILALGESIVAIGVGLAHEPVSWSTATGAVLAIAVAVCLWWLYFRHGLEELESSLYGLERTKQAERAAELFTYGHFPVIAGVIVGALGIEQAMAHLEDDHLGALGGWALAAGIAVVLVASSAILHRATGRWAAARLGGTAVLLALGIPLTFAPPLVALGTVVAVLVAVCATEAFLRGRTPAAG</sequence>
<feature type="transmembrane region" description="Helical" evidence="1">
    <location>
        <begin position="26"/>
        <end position="46"/>
    </location>
</feature>
<keyword evidence="1" id="KW-1133">Transmembrane helix</keyword>
<keyword evidence="1" id="KW-0472">Membrane</keyword>
<feature type="transmembrane region" description="Helical" evidence="1">
    <location>
        <begin position="282"/>
        <end position="301"/>
    </location>
</feature>
<feature type="transmembrane region" description="Helical" evidence="1">
    <location>
        <begin position="211"/>
        <end position="229"/>
    </location>
</feature>
<feature type="transmembrane region" description="Helical" evidence="1">
    <location>
        <begin position="343"/>
        <end position="361"/>
    </location>
</feature>
<evidence type="ECO:0000313" key="2">
    <source>
        <dbReference type="EMBL" id="GAA1857546.1"/>
    </source>
</evidence>
<keyword evidence="1" id="KW-0812">Transmembrane</keyword>
<feature type="transmembrane region" description="Helical" evidence="1">
    <location>
        <begin position="52"/>
        <end position="73"/>
    </location>
</feature>
<name>A0ABN2N8G1_9MICO</name>
<feature type="transmembrane region" description="Helical" evidence="1">
    <location>
        <begin position="174"/>
        <end position="199"/>
    </location>
</feature>